<dbReference type="InterPro" id="IPR044492">
    <property type="entry name" value="P_typ_ATPase_HD_dom"/>
</dbReference>
<dbReference type="InterPro" id="IPR036412">
    <property type="entry name" value="HAD-like_sf"/>
</dbReference>
<sequence length="1224" mass="135899">MNRLMLGARILQSGGVKKDDGESFNIFKELNNAESNLCRVLLMVQGVLFVLALCSRTWGFQDVADALALVTVLLAHSLIRRAVLSMLAKRISMHVLMFLVLLGSLYLQQFTEAATVAFLVNASEWIVGKSQQAVERELGKSLVGTASHATVLTPAPERSQRSVLIEELKPKDVVLLKTGNTVPTDGVLLKAQGFTVNEASVTGEALPVEKFKGEKLLSGTVVTAGVAEMECTSSAKESFQGKIQAAVQDARSSRSEMEDLVNRFAEIYTPVVVLLSLALALWSSDLTQGLTVLVSACPCAVVAAAPVVQSCAFVRLLSDLQVLVKDARALDCFAHVERLGTDKTGTLTKGSFELADVVVMPGQSERRDLLKLLAALESQDSHPLANSLVRSYVGCAATFAESSAKGVVKLPKVERFTRVESQGIWGIIDGQVIGAGSRRFLDSMAIDVPKEGEAKVKEWEQQGGVSTIVYMTVEDDVAMILRLEDELREDAKAAIATLQTLGVYVAMLTGDERKAAEAVGAALGISERRSKLTPGDKENWIRGDANNLESGLHQPLLNNTQAVKATCMLGDGLNDGPALAAADLGVAIASGLQLPCDAADVVIGSGGQMLQRFVQALHFAKKCKDLIRQNLAFAILVKLTALTLAFTGHLYLTLGVLSDSGSLLLVVLNSLRPLTWGFLQMEASTADRERQWHEDRLTRAQETDLRLLAEKPTEPGRRQGRVAGSKKELVDEVSRLNKEANDIQQDNNVYASLEKRYDSLVKTVRSLEGDLADHNLATDKQRTDTRPEEVHHMYTIMKSQNEQQRADVDQIFLEKRSHEEEIGRMEQEITAIARQAEERLNELHPDQRREYDDLREESKRLSADLAEARDDLDQVTGRLNALEGKLRSDPWRQRHRQLNQTRRDLETQVNQLREEVQQGSMSIPEQREILLSKVKNDNAEIVATEKSNSEQKLDNERLRAQIREVIADVEEKKEENSDQQKYEILFTKDQEMTAFIEGFAEAKAEEERKIQEKKESIERLQLIISKSVELPPDVTPESHLRDMEDELDFKKAQLQNSETTQSRLEAELAKREGELEKIESLDVKISLELSQVEEKMRQYEKEITERYDRIEEMKAQGAFEAQRLEGSKKGLEETGLERGKGLDVGEENGTDMRCGMGPGRPAVCQERSQALRQQVNFIRLRYDGKRPGQQLQDDETAAALEAIGGEIPEINMMTHDGWTFTSPK</sequence>
<dbReference type="Proteomes" id="UP001642464">
    <property type="component" value="Unassembled WGS sequence"/>
</dbReference>
<dbReference type="Pfam" id="PF00122">
    <property type="entry name" value="E1-E2_ATPase"/>
    <property type="match status" value="1"/>
</dbReference>
<evidence type="ECO:0000259" key="10">
    <source>
        <dbReference type="Pfam" id="PF00122"/>
    </source>
</evidence>
<feature type="coiled-coil region" evidence="9">
    <location>
        <begin position="726"/>
        <end position="770"/>
    </location>
</feature>
<feature type="transmembrane region" description="Helical" evidence="8">
    <location>
        <begin position="40"/>
        <end position="60"/>
    </location>
</feature>
<dbReference type="SUPFAM" id="SSF81653">
    <property type="entry name" value="Calcium ATPase, transduction domain A"/>
    <property type="match status" value="1"/>
</dbReference>
<protein>
    <submittedName>
        <fullName evidence="11">Cadmium/zinc-transporting ATPase HMA2 (Cadmium/zinc-transporting ATPase 3) (Protein HEAVY METAL ATPASE 2)</fullName>
    </submittedName>
</protein>
<dbReference type="EMBL" id="CAXAMM010015669">
    <property type="protein sequence ID" value="CAK9036914.1"/>
    <property type="molecule type" value="Genomic_DNA"/>
</dbReference>
<dbReference type="NCBIfam" id="TIGR01525">
    <property type="entry name" value="ATPase-IB_hvy"/>
    <property type="match status" value="1"/>
</dbReference>
<reference evidence="11 12" key="1">
    <citation type="submission" date="2024-02" db="EMBL/GenBank/DDBJ databases">
        <authorList>
            <person name="Chen Y."/>
            <person name="Shah S."/>
            <person name="Dougan E. K."/>
            <person name="Thang M."/>
            <person name="Chan C."/>
        </authorList>
    </citation>
    <scope>NUCLEOTIDE SEQUENCE [LARGE SCALE GENOMIC DNA]</scope>
</reference>
<dbReference type="SUPFAM" id="SSF81665">
    <property type="entry name" value="Calcium ATPase, transmembrane domain M"/>
    <property type="match status" value="1"/>
</dbReference>
<feature type="coiled-coil region" evidence="9">
    <location>
        <begin position="948"/>
        <end position="1116"/>
    </location>
</feature>
<dbReference type="InterPro" id="IPR023299">
    <property type="entry name" value="ATPase_P-typ_cyto_dom_N"/>
</dbReference>
<dbReference type="PANTHER" id="PTHR48085:SF5">
    <property type="entry name" value="CADMIUM_ZINC-TRANSPORTING ATPASE HMA4-RELATED"/>
    <property type="match status" value="1"/>
</dbReference>
<keyword evidence="7 8" id="KW-0472">Membrane</keyword>
<evidence type="ECO:0000313" key="11">
    <source>
        <dbReference type="EMBL" id="CAK9036914.1"/>
    </source>
</evidence>
<proteinExistence type="inferred from homology"/>
<dbReference type="Gene3D" id="3.40.1110.10">
    <property type="entry name" value="Calcium-transporting ATPase, cytoplasmic domain N"/>
    <property type="match status" value="1"/>
</dbReference>
<dbReference type="NCBIfam" id="TIGR01494">
    <property type="entry name" value="ATPase_P-type"/>
    <property type="match status" value="2"/>
</dbReference>
<feature type="transmembrane region" description="Helical" evidence="8">
    <location>
        <begin position="264"/>
        <end position="283"/>
    </location>
</feature>
<dbReference type="SUPFAM" id="SSF56784">
    <property type="entry name" value="HAD-like"/>
    <property type="match status" value="1"/>
</dbReference>
<dbReference type="InterPro" id="IPR008250">
    <property type="entry name" value="ATPase_P-typ_transduc_dom_A_sf"/>
</dbReference>
<evidence type="ECO:0000256" key="4">
    <source>
        <dbReference type="ARBA" id="ARBA00022723"/>
    </source>
</evidence>
<accession>A0ABP0LCM5</accession>
<keyword evidence="5" id="KW-1278">Translocase</keyword>
<evidence type="ECO:0000256" key="9">
    <source>
        <dbReference type="SAM" id="Coils"/>
    </source>
</evidence>
<dbReference type="Gene3D" id="3.40.50.1000">
    <property type="entry name" value="HAD superfamily/HAD-like"/>
    <property type="match status" value="1"/>
</dbReference>
<comment type="caution">
    <text evidence="11">The sequence shown here is derived from an EMBL/GenBank/DDBJ whole genome shotgun (WGS) entry which is preliminary data.</text>
</comment>
<evidence type="ECO:0000256" key="7">
    <source>
        <dbReference type="ARBA" id="ARBA00023136"/>
    </source>
</evidence>
<dbReference type="InterPro" id="IPR051014">
    <property type="entry name" value="Cation_Transport_ATPase_IB"/>
</dbReference>
<keyword evidence="9" id="KW-0175">Coiled coil</keyword>
<keyword evidence="6 8" id="KW-1133">Transmembrane helix</keyword>
<dbReference type="PANTHER" id="PTHR48085">
    <property type="entry name" value="CADMIUM/ZINC-TRANSPORTING ATPASE HMA2-RELATED"/>
    <property type="match status" value="1"/>
</dbReference>
<dbReference type="PROSITE" id="PS00154">
    <property type="entry name" value="ATPASE_E1_E2"/>
    <property type="match status" value="1"/>
</dbReference>
<evidence type="ECO:0000256" key="2">
    <source>
        <dbReference type="ARBA" id="ARBA00006024"/>
    </source>
</evidence>
<evidence type="ECO:0000256" key="1">
    <source>
        <dbReference type="ARBA" id="ARBA00004370"/>
    </source>
</evidence>
<dbReference type="PRINTS" id="PR00119">
    <property type="entry name" value="CATATPASE"/>
</dbReference>
<evidence type="ECO:0000256" key="6">
    <source>
        <dbReference type="ARBA" id="ARBA00022989"/>
    </source>
</evidence>
<feature type="coiled-coil region" evidence="9">
    <location>
        <begin position="801"/>
        <end position="922"/>
    </location>
</feature>
<comment type="subcellular location">
    <subcellularLocation>
        <location evidence="1 8">Membrane</location>
    </subcellularLocation>
</comment>
<dbReference type="Gene3D" id="2.70.150.10">
    <property type="entry name" value="Calcium-transporting ATPase, cytoplasmic transduction domain A"/>
    <property type="match status" value="1"/>
</dbReference>
<keyword evidence="3 8" id="KW-0812">Transmembrane</keyword>
<dbReference type="SFLD" id="SFLDF00027">
    <property type="entry name" value="p-type_atpase"/>
    <property type="match status" value="1"/>
</dbReference>
<keyword evidence="4 8" id="KW-0479">Metal-binding</keyword>
<keyword evidence="12" id="KW-1185">Reference proteome</keyword>
<dbReference type="InterPro" id="IPR027256">
    <property type="entry name" value="P-typ_ATPase_IB"/>
</dbReference>
<dbReference type="InterPro" id="IPR059000">
    <property type="entry name" value="ATPase_P-type_domA"/>
</dbReference>
<feature type="domain" description="P-type ATPase A" evidence="10">
    <location>
        <begin position="148"/>
        <end position="248"/>
    </location>
</feature>
<evidence type="ECO:0000313" key="12">
    <source>
        <dbReference type="Proteomes" id="UP001642464"/>
    </source>
</evidence>
<evidence type="ECO:0000256" key="8">
    <source>
        <dbReference type="RuleBase" id="RU362081"/>
    </source>
</evidence>
<evidence type="ECO:0000256" key="3">
    <source>
        <dbReference type="ARBA" id="ARBA00022692"/>
    </source>
</evidence>
<gene>
    <name evidence="11" type="ORF">SCF082_LOCUS21924</name>
</gene>
<organism evidence="11 12">
    <name type="scientific">Durusdinium trenchii</name>
    <dbReference type="NCBI Taxonomy" id="1381693"/>
    <lineage>
        <taxon>Eukaryota</taxon>
        <taxon>Sar</taxon>
        <taxon>Alveolata</taxon>
        <taxon>Dinophyceae</taxon>
        <taxon>Suessiales</taxon>
        <taxon>Symbiodiniaceae</taxon>
        <taxon>Durusdinium</taxon>
    </lineage>
</organism>
<evidence type="ECO:0000256" key="5">
    <source>
        <dbReference type="ARBA" id="ARBA00022967"/>
    </source>
</evidence>
<keyword evidence="8" id="KW-0547">Nucleotide-binding</keyword>
<dbReference type="InterPro" id="IPR023214">
    <property type="entry name" value="HAD_sf"/>
</dbReference>
<dbReference type="SFLD" id="SFLDG00002">
    <property type="entry name" value="C1.7:_P-type_atpase_like"/>
    <property type="match status" value="1"/>
</dbReference>
<dbReference type="SFLD" id="SFLDS00003">
    <property type="entry name" value="Haloacid_Dehalogenase"/>
    <property type="match status" value="1"/>
</dbReference>
<dbReference type="InterPro" id="IPR023298">
    <property type="entry name" value="ATPase_P-typ_TM_dom_sf"/>
</dbReference>
<feature type="transmembrane region" description="Helical" evidence="8">
    <location>
        <begin position="289"/>
        <end position="308"/>
    </location>
</feature>
<keyword evidence="8" id="KW-0067">ATP-binding</keyword>
<dbReference type="InterPro" id="IPR001757">
    <property type="entry name" value="P_typ_ATPase"/>
</dbReference>
<feature type="transmembrane region" description="Helical" evidence="8">
    <location>
        <begin position="631"/>
        <end position="652"/>
    </location>
</feature>
<dbReference type="InterPro" id="IPR018303">
    <property type="entry name" value="ATPase_P-typ_P_site"/>
</dbReference>
<comment type="similarity">
    <text evidence="2 8">Belongs to the cation transport ATPase (P-type) (TC 3.A.3) family. Type IB subfamily.</text>
</comment>
<dbReference type="Pfam" id="PF00702">
    <property type="entry name" value="Hydrolase"/>
    <property type="match status" value="1"/>
</dbReference>
<name>A0ABP0LCM5_9DINO</name>